<dbReference type="EMBL" id="CP003843">
    <property type="protein sequence ID" value="AFS82859.1"/>
    <property type="molecule type" value="Genomic_DNA"/>
</dbReference>
<name>K0BBK9_9ARCH</name>
<dbReference type="Proteomes" id="UP000006100">
    <property type="component" value="Chromosome"/>
</dbReference>
<keyword evidence="1" id="KW-1133">Transmembrane helix</keyword>
<dbReference type="HOGENOM" id="CLU_1727159_0_0_2"/>
<dbReference type="STRING" id="1229909.NSED_05275"/>
<dbReference type="eggNOG" id="arCOG03871">
    <property type="taxonomic scope" value="Archaea"/>
</dbReference>
<dbReference type="OrthoDB" id="11319at2157"/>
<dbReference type="RefSeq" id="WP_014965230.1">
    <property type="nucleotide sequence ID" value="NC_018656.1"/>
</dbReference>
<feature type="transmembrane region" description="Helical" evidence="1">
    <location>
        <begin position="21"/>
        <end position="41"/>
    </location>
</feature>
<sequence length="175" mass="19598">MKNVLSKFPVKKRRAVSQVMGSIVILGIVSSVGSVILFNGMNSISAFTYDLSFHEKSKNEIHREDIIFEHIRFIPNDDDIEIHLTNIGTVESTISNITILKIDTQEIIANWVDVTEPIPINTSKKIILDSSSIILTNGIVTQTWDDTYYVDGKYKISLTTVKGNFFTTVASPFNT</sequence>
<dbReference type="PATRIC" id="fig|1229909.8.peg.1153"/>
<reference evidence="2 3" key="1">
    <citation type="journal article" date="2012" name="J. Bacteriol.">
        <title>Draft Genome Sequence of an Ammonia-Oxidizing Archaeon, "Candidatus Nitrosopumilus sediminis" AR2, from Svalbard in the Arctic Circle.</title>
        <authorList>
            <person name="Park S.J."/>
            <person name="Kim J.G."/>
            <person name="Jung M.Y."/>
            <person name="Kim S.J."/>
            <person name="Cha I.T."/>
            <person name="Ghai R."/>
            <person name="Martin-Cuadrado A.B."/>
            <person name="Rodriguez-Valera F."/>
            <person name="Rhee S.K."/>
        </authorList>
    </citation>
    <scope>NUCLEOTIDE SEQUENCE [LARGE SCALE GENOMIC DNA]</scope>
    <source>
        <strain evidence="2 3">AR2</strain>
    </source>
</reference>
<dbReference type="KEGG" id="nir:NSED_05275"/>
<dbReference type="GeneID" id="13696850"/>
<organism evidence="2 3">
    <name type="scientific">Candidatus Nitrosopumilus sediminis</name>
    <dbReference type="NCBI Taxonomy" id="1229909"/>
    <lineage>
        <taxon>Archaea</taxon>
        <taxon>Nitrososphaerota</taxon>
        <taxon>Nitrososphaeria</taxon>
        <taxon>Nitrosopumilales</taxon>
        <taxon>Nitrosopumilaceae</taxon>
        <taxon>Nitrosopumilus</taxon>
    </lineage>
</organism>
<keyword evidence="1" id="KW-0812">Transmembrane</keyword>
<evidence type="ECO:0000313" key="3">
    <source>
        <dbReference type="Proteomes" id="UP000006100"/>
    </source>
</evidence>
<dbReference type="AlphaFoldDB" id="K0BBK9"/>
<keyword evidence="3" id="KW-1185">Reference proteome</keyword>
<evidence type="ECO:0000313" key="2">
    <source>
        <dbReference type="EMBL" id="AFS82859.1"/>
    </source>
</evidence>
<accession>K0BBK9</accession>
<proteinExistence type="predicted"/>
<gene>
    <name evidence="2" type="ORF">NSED_05275</name>
</gene>
<evidence type="ECO:0000256" key="1">
    <source>
        <dbReference type="SAM" id="Phobius"/>
    </source>
</evidence>
<protein>
    <submittedName>
        <fullName evidence="2">Uncharacterized protein</fullName>
    </submittedName>
</protein>
<keyword evidence="1" id="KW-0472">Membrane</keyword>